<dbReference type="RefSeq" id="WP_138747432.1">
    <property type="nucleotide sequence ID" value="NZ_VCLB01000003.1"/>
</dbReference>
<evidence type="ECO:0000259" key="10">
    <source>
        <dbReference type="Pfam" id="PF04290"/>
    </source>
</evidence>
<comment type="similarity">
    <text evidence="8 9">Belongs to the TRAP transporter small permease family.</text>
</comment>
<comment type="caution">
    <text evidence="11">The sequence shown here is derived from an EMBL/GenBank/DDBJ whole genome shotgun (WGS) entry which is preliminary data.</text>
</comment>
<feature type="transmembrane region" description="Helical" evidence="9">
    <location>
        <begin position="136"/>
        <end position="156"/>
    </location>
</feature>
<evidence type="ECO:0000256" key="4">
    <source>
        <dbReference type="ARBA" id="ARBA00022519"/>
    </source>
</evidence>
<reference evidence="11 12" key="2">
    <citation type="submission" date="2019-06" db="EMBL/GenBank/DDBJ databases">
        <title>Martelella lutilitoris sp. nov., isolated from a tidal mudflat.</title>
        <authorList>
            <person name="Kim Y.-J."/>
        </authorList>
    </citation>
    <scope>NUCLEOTIDE SEQUENCE [LARGE SCALE GENOMIC DNA]</scope>
    <source>
        <strain evidence="11 12">GH2-6</strain>
    </source>
</reference>
<keyword evidence="5 9" id="KW-0812">Transmembrane</keyword>
<dbReference type="GO" id="GO:0005886">
    <property type="term" value="C:plasma membrane"/>
    <property type="evidence" value="ECO:0007669"/>
    <property type="project" value="UniProtKB-SubCell"/>
</dbReference>
<evidence type="ECO:0000256" key="9">
    <source>
        <dbReference type="RuleBase" id="RU369079"/>
    </source>
</evidence>
<feature type="domain" description="Tripartite ATP-independent periplasmic transporters DctQ component" evidence="10">
    <location>
        <begin position="32"/>
        <end position="157"/>
    </location>
</feature>
<dbReference type="PANTHER" id="PTHR35011:SF10">
    <property type="entry name" value="TRAP TRANSPORTER SMALL PERMEASE PROTEIN"/>
    <property type="match status" value="1"/>
</dbReference>
<comment type="subcellular location">
    <subcellularLocation>
        <location evidence="1 9">Cell inner membrane</location>
        <topology evidence="1 9">Multi-pass membrane protein</topology>
    </subcellularLocation>
</comment>
<evidence type="ECO:0000313" key="12">
    <source>
        <dbReference type="Proteomes" id="UP000307874"/>
    </source>
</evidence>
<name>A0A5C4JTJ8_9HYPH</name>
<dbReference type="GO" id="GO:0015740">
    <property type="term" value="P:C4-dicarboxylate transport"/>
    <property type="evidence" value="ECO:0007669"/>
    <property type="project" value="TreeGrafter"/>
</dbReference>
<evidence type="ECO:0000313" key="11">
    <source>
        <dbReference type="EMBL" id="TNB48524.1"/>
    </source>
</evidence>
<evidence type="ECO:0000256" key="2">
    <source>
        <dbReference type="ARBA" id="ARBA00022448"/>
    </source>
</evidence>
<dbReference type="Pfam" id="PF04290">
    <property type="entry name" value="DctQ"/>
    <property type="match status" value="1"/>
</dbReference>
<dbReference type="InterPro" id="IPR007387">
    <property type="entry name" value="TRAP_DctQ"/>
</dbReference>
<organism evidence="11 12">
    <name type="scientific">Martelella lutilitoris</name>
    <dbReference type="NCBI Taxonomy" id="2583532"/>
    <lineage>
        <taxon>Bacteria</taxon>
        <taxon>Pseudomonadati</taxon>
        <taxon>Pseudomonadota</taxon>
        <taxon>Alphaproteobacteria</taxon>
        <taxon>Hyphomicrobiales</taxon>
        <taxon>Aurantimonadaceae</taxon>
        <taxon>Martelella</taxon>
    </lineage>
</organism>
<dbReference type="AlphaFoldDB" id="A0A5C4JTJ8"/>
<sequence length="171" mass="17911">MNRVVEGHGKPGARQYARLSLAVVCALLLVTIMMITVVDVIGRYILNAPLMGATELTELLLCAVIFLGLPAVCLDDAHIRVDILLSRVPPVLEPLRKIAVSLLSAIVLGLIAWRLWGHAGNLAGYAQSTNTLKIPVAPLAYLTSVAVAVSVVITVVNGITGGDAKTGEAGL</sequence>
<feature type="transmembrane region" description="Helical" evidence="9">
    <location>
        <begin position="21"/>
        <end position="46"/>
    </location>
</feature>
<comment type="subunit">
    <text evidence="9">The complex comprises the extracytoplasmic solute receptor protein and the two transmembrane proteins.</text>
</comment>
<evidence type="ECO:0000256" key="7">
    <source>
        <dbReference type="ARBA" id="ARBA00023136"/>
    </source>
</evidence>
<dbReference type="GO" id="GO:0022857">
    <property type="term" value="F:transmembrane transporter activity"/>
    <property type="evidence" value="ECO:0007669"/>
    <property type="project" value="UniProtKB-UniRule"/>
</dbReference>
<proteinExistence type="inferred from homology"/>
<dbReference type="EMBL" id="VCLB01000003">
    <property type="protein sequence ID" value="TNB48524.1"/>
    <property type="molecule type" value="Genomic_DNA"/>
</dbReference>
<accession>A0A5C4JTJ8</accession>
<comment type="function">
    <text evidence="9">Part of the tripartite ATP-independent periplasmic (TRAP) transport system.</text>
</comment>
<keyword evidence="12" id="KW-1185">Reference proteome</keyword>
<evidence type="ECO:0000256" key="6">
    <source>
        <dbReference type="ARBA" id="ARBA00022989"/>
    </source>
</evidence>
<gene>
    <name evidence="11" type="ORF">FF124_05145</name>
</gene>
<keyword evidence="7 9" id="KW-0472">Membrane</keyword>
<evidence type="ECO:0000256" key="1">
    <source>
        <dbReference type="ARBA" id="ARBA00004429"/>
    </source>
</evidence>
<keyword evidence="6 9" id="KW-1133">Transmembrane helix</keyword>
<evidence type="ECO:0000256" key="8">
    <source>
        <dbReference type="ARBA" id="ARBA00038436"/>
    </source>
</evidence>
<keyword evidence="4 9" id="KW-0997">Cell inner membrane</keyword>
<feature type="transmembrane region" description="Helical" evidence="9">
    <location>
        <begin position="98"/>
        <end position="116"/>
    </location>
</feature>
<evidence type="ECO:0000256" key="3">
    <source>
        <dbReference type="ARBA" id="ARBA00022475"/>
    </source>
</evidence>
<dbReference type="PANTHER" id="PTHR35011">
    <property type="entry name" value="2,3-DIKETO-L-GULONATE TRAP TRANSPORTER SMALL PERMEASE PROTEIN YIAM"/>
    <property type="match status" value="1"/>
</dbReference>
<evidence type="ECO:0000256" key="5">
    <source>
        <dbReference type="ARBA" id="ARBA00022692"/>
    </source>
</evidence>
<keyword evidence="2 9" id="KW-0813">Transport</keyword>
<keyword evidence="3" id="KW-1003">Cell membrane</keyword>
<protein>
    <recommendedName>
        <fullName evidence="9">TRAP transporter small permease protein</fullName>
    </recommendedName>
</protein>
<dbReference type="OrthoDB" id="2877624at2"/>
<dbReference type="Proteomes" id="UP000307874">
    <property type="component" value="Unassembled WGS sequence"/>
</dbReference>
<dbReference type="InterPro" id="IPR055348">
    <property type="entry name" value="DctQ"/>
</dbReference>
<reference evidence="11 12" key="1">
    <citation type="submission" date="2019-05" db="EMBL/GenBank/DDBJ databases">
        <authorList>
            <person name="Lee S.D."/>
        </authorList>
    </citation>
    <scope>NUCLEOTIDE SEQUENCE [LARGE SCALE GENOMIC DNA]</scope>
    <source>
        <strain evidence="11 12">GH2-6</strain>
    </source>
</reference>
<feature type="transmembrane region" description="Helical" evidence="9">
    <location>
        <begin position="58"/>
        <end position="77"/>
    </location>
</feature>